<gene>
    <name evidence="7" type="ORF">GY4MC1_0717</name>
</gene>
<evidence type="ECO:0000256" key="3">
    <source>
        <dbReference type="ARBA" id="ARBA00022833"/>
    </source>
</evidence>
<reference evidence="7" key="1">
    <citation type="submission" date="2010-10" db="EMBL/GenBank/DDBJ databases">
        <title>Complete sequence of chromosome of Geobacillus sp. Y4.1MC1.</title>
        <authorList>
            <consortium name="US DOE Joint Genome Institute"/>
            <person name="Lucas S."/>
            <person name="Copeland A."/>
            <person name="Lapidus A."/>
            <person name="Cheng J.-F."/>
            <person name="Bruce D."/>
            <person name="Goodwin L."/>
            <person name="Pitluck S."/>
            <person name="Chertkov O."/>
            <person name="Zhang X."/>
            <person name="Detter J.C."/>
            <person name="Han C."/>
            <person name="Tapia R."/>
            <person name="Land M."/>
            <person name="Hauser L."/>
            <person name="Jeffries C."/>
            <person name="Kyrpides N."/>
            <person name="Ivanova N."/>
            <person name="Ovchinnikova G."/>
            <person name="Brumm P."/>
            <person name="Mead D."/>
            <person name="Woyke T."/>
        </authorList>
    </citation>
    <scope>NUCLEOTIDE SEQUENCE [LARGE SCALE GENOMIC DNA]</scope>
    <source>
        <strain evidence="7">Y4.1MC1</strain>
    </source>
</reference>
<accession>A0A7U3YCZ2</accession>
<dbReference type="InterPro" id="IPR000962">
    <property type="entry name" value="Znf_DskA_TraR"/>
</dbReference>
<dbReference type="Gene3D" id="1.20.120.910">
    <property type="entry name" value="DksA, coiled-coil domain"/>
    <property type="match status" value="1"/>
</dbReference>
<dbReference type="PANTHER" id="PTHR33823">
    <property type="entry name" value="RNA POLYMERASE-BINDING TRANSCRIPTION FACTOR DKSA-RELATED"/>
    <property type="match status" value="1"/>
</dbReference>
<proteinExistence type="predicted"/>
<evidence type="ECO:0000313" key="7">
    <source>
        <dbReference type="EMBL" id="ADP73534.1"/>
    </source>
</evidence>
<keyword evidence="1" id="KW-0479">Metal-binding</keyword>
<dbReference type="InterPro" id="IPR014240">
    <property type="entry name" value="YteA"/>
</dbReference>
<evidence type="ECO:0000256" key="4">
    <source>
        <dbReference type="PROSITE-ProRule" id="PRU00510"/>
    </source>
</evidence>
<dbReference type="InterPro" id="IPR037187">
    <property type="entry name" value="DnaK_N"/>
</dbReference>
<dbReference type="Pfam" id="PF01258">
    <property type="entry name" value="zf-dskA_traR"/>
    <property type="match status" value="1"/>
</dbReference>
<dbReference type="EMBL" id="CP002293">
    <property type="protein sequence ID" value="ADP73534.1"/>
    <property type="molecule type" value="Genomic_DNA"/>
</dbReference>
<sequence>MLTNEQLAAFRAELLRAKQETQERLQQNGHFGTLRSHAHDAVGELSSYDNHPADDATELYEREKDIALNEHAERELKEIEHALQVIENGTYGICEVCGKPIPYERLKALPTTTCCKEHSRDKTVSQKRPLEEGVLMPPFGKFALDHRNESVAYDAEDAWQEVARYGSSDTPSDLGKNVDDYGETYAESEEHVGYVEELENFAAVDLYGKHVKVYPTREHEQLENMLDEEGIMSNIGDLPAYEKEPYTKKEDHRH</sequence>
<keyword evidence="3" id="KW-0862">Zinc</keyword>
<keyword evidence="5" id="KW-0175">Coiled coil</keyword>
<organism evidence="7">
    <name type="scientific">Geobacillus sp. (strain Y4.1MC1)</name>
    <dbReference type="NCBI Taxonomy" id="581103"/>
    <lineage>
        <taxon>Bacteria</taxon>
        <taxon>Bacillati</taxon>
        <taxon>Bacillota</taxon>
        <taxon>Bacilli</taxon>
        <taxon>Bacillales</taxon>
        <taxon>Anoxybacillaceae</taxon>
        <taxon>Geobacillus</taxon>
    </lineage>
</organism>
<protein>
    <submittedName>
        <fullName evidence="7">Transcriptional regulator, TraR/DksA family</fullName>
    </submittedName>
</protein>
<dbReference type="SUPFAM" id="SSF57716">
    <property type="entry name" value="Glucocorticoid receptor-like (DNA-binding domain)"/>
    <property type="match status" value="1"/>
</dbReference>
<feature type="coiled-coil region" evidence="5">
    <location>
        <begin position="62"/>
        <end position="89"/>
    </location>
</feature>
<evidence type="ECO:0000259" key="6">
    <source>
        <dbReference type="Pfam" id="PF01258"/>
    </source>
</evidence>
<feature type="domain" description="Zinc finger DksA/TraR C4-type" evidence="6">
    <location>
        <begin position="89"/>
        <end position="117"/>
    </location>
</feature>
<comment type="caution">
    <text evidence="4">Lacks conserved residue(s) required for the propagation of feature annotation.</text>
</comment>
<dbReference type="AlphaFoldDB" id="A0A7U3YCZ2"/>
<keyword evidence="2" id="KW-0863">Zinc-finger</keyword>
<dbReference type="PANTHER" id="PTHR33823:SF4">
    <property type="entry name" value="GENERAL STRESS PROTEIN 16O"/>
    <property type="match status" value="1"/>
</dbReference>
<evidence type="ECO:0000256" key="5">
    <source>
        <dbReference type="SAM" id="Coils"/>
    </source>
</evidence>
<dbReference type="PROSITE" id="PS51128">
    <property type="entry name" value="ZF_DKSA_2"/>
    <property type="match status" value="1"/>
</dbReference>
<name>A0A7U3YCZ2_GEOS0</name>
<dbReference type="KEGG" id="gmc:GY4MC1_0717"/>
<dbReference type="SUPFAM" id="SSF109635">
    <property type="entry name" value="DnaK suppressor protein DksA, alpha-hairpin domain"/>
    <property type="match status" value="1"/>
</dbReference>
<evidence type="ECO:0000256" key="1">
    <source>
        <dbReference type="ARBA" id="ARBA00022723"/>
    </source>
</evidence>
<dbReference type="NCBIfam" id="TIGR02890">
    <property type="entry name" value="bacill_yteA"/>
    <property type="match status" value="1"/>
</dbReference>
<evidence type="ECO:0000256" key="2">
    <source>
        <dbReference type="ARBA" id="ARBA00022771"/>
    </source>
</evidence>
<dbReference type="GO" id="GO:0008270">
    <property type="term" value="F:zinc ion binding"/>
    <property type="evidence" value="ECO:0007669"/>
    <property type="project" value="UniProtKB-KW"/>
</dbReference>